<dbReference type="Pfam" id="PF00563">
    <property type="entry name" value="EAL"/>
    <property type="match status" value="1"/>
</dbReference>
<dbReference type="RefSeq" id="WP_308419253.1">
    <property type="nucleotide sequence ID" value="NZ_BMKL01000001.1"/>
</dbReference>
<organism evidence="4 5">
    <name type="scientific">Tsuneonella deserti</name>
    <dbReference type="NCBI Taxonomy" id="2035528"/>
    <lineage>
        <taxon>Bacteria</taxon>
        <taxon>Pseudomonadati</taxon>
        <taxon>Pseudomonadota</taxon>
        <taxon>Alphaproteobacteria</taxon>
        <taxon>Sphingomonadales</taxon>
        <taxon>Erythrobacteraceae</taxon>
        <taxon>Tsuneonella</taxon>
    </lineage>
</organism>
<dbReference type="InterPro" id="IPR043128">
    <property type="entry name" value="Rev_trsase/Diguanyl_cyclase"/>
</dbReference>
<keyword evidence="1" id="KW-0812">Transmembrane</keyword>
<evidence type="ECO:0000256" key="1">
    <source>
        <dbReference type="SAM" id="Phobius"/>
    </source>
</evidence>
<dbReference type="PANTHER" id="PTHR44757">
    <property type="entry name" value="DIGUANYLATE CYCLASE DGCP"/>
    <property type="match status" value="1"/>
</dbReference>
<gene>
    <name evidence="4" type="ORF">GCM10011515_06600</name>
</gene>
<dbReference type="SMART" id="SM00267">
    <property type="entry name" value="GGDEF"/>
    <property type="match status" value="1"/>
</dbReference>
<sequence>MPGINANTDRPEAKVQKLGRAERDLLALGIAVAAILLFIGTGWIVVPQIMRSWMGLGAAPDPALVNALILNVALVIFGWRRYAELTDEIAERRKAEELARELAEIDPLTGALNRRSIGPATDALLADTKASGRSTAFVMVDLDNFKLVNDLNGHLAGDHLLRTTADRIRALLPSGALLARLGGDEFACVLPMDPRYPDRIDQFASLVIERVGQPVVVNDTTIEVTVSVGMATAADHGAKGVETDANTLIHQADIAMYHAKKRGKNRYFWFEESMESELRFRSEVENGIRRGIPLGEFVPYYEQQVDVSTGELSGFEMLARWHSPTLGLVSPEVFIPVAEEIGAIADLSEHLIEQALQDAKEWDPRLSLSINISPVQLRDPWFSQKLLKMLVRHNFPPQRLDIEITESCLHENIGVVRTIITSLKNQGVTISLDDFGTGFSSLSQLRTLPFDRLKIDRSFVSELKDGQEADKLVRAIVSLGGGLDLPITAEGIETTAILAKLKTMGELKGQGYYFGKPETASAVRERLAALGLLATAAAPVEAAVPADAADHRLAG</sequence>
<feature type="transmembrane region" description="Helical" evidence="1">
    <location>
        <begin position="25"/>
        <end position="44"/>
    </location>
</feature>
<name>A0ABQ1S4Z1_9SPHN</name>
<dbReference type="PROSITE" id="PS50883">
    <property type="entry name" value="EAL"/>
    <property type="match status" value="1"/>
</dbReference>
<dbReference type="Gene3D" id="3.30.70.270">
    <property type="match status" value="1"/>
</dbReference>
<dbReference type="InterPro" id="IPR035919">
    <property type="entry name" value="EAL_sf"/>
</dbReference>
<accession>A0ABQ1S4Z1</accession>
<dbReference type="SUPFAM" id="SSF141868">
    <property type="entry name" value="EAL domain-like"/>
    <property type="match status" value="1"/>
</dbReference>
<evidence type="ECO:0000259" key="2">
    <source>
        <dbReference type="PROSITE" id="PS50883"/>
    </source>
</evidence>
<dbReference type="Gene3D" id="3.20.20.450">
    <property type="entry name" value="EAL domain"/>
    <property type="match status" value="1"/>
</dbReference>
<dbReference type="Pfam" id="PF00990">
    <property type="entry name" value="GGDEF"/>
    <property type="match status" value="1"/>
</dbReference>
<dbReference type="SMART" id="SM00052">
    <property type="entry name" value="EAL"/>
    <property type="match status" value="1"/>
</dbReference>
<dbReference type="InterPro" id="IPR000160">
    <property type="entry name" value="GGDEF_dom"/>
</dbReference>
<evidence type="ECO:0000313" key="5">
    <source>
        <dbReference type="Proteomes" id="UP000619041"/>
    </source>
</evidence>
<dbReference type="InterPro" id="IPR052155">
    <property type="entry name" value="Biofilm_reg_signaling"/>
</dbReference>
<reference evidence="5" key="1">
    <citation type="journal article" date="2019" name="Int. J. Syst. Evol. Microbiol.">
        <title>The Global Catalogue of Microorganisms (GCM) 10K type strain sequencing project: providing services to taxonomists for standard genome sequencing and annotation.</title>
        <authorList>
            <consortium name="The Broad Institute Genomics Platform"/>
            <consortium name="The Broad Institute Genome Sequencing Center for Infectious Disease"/>
            <person name="Wu L."/>
            <person name="Ma J."/>
        </authorList>
    </citation>
    <scope>NUCLEOTIDE SEQUENCE [LARGE SCALE GENOMIC DNA]</scope>
    <source>
        <strain evidence="5">CGMCC 1.15959</strain>
    </source>
</reference>
<dbReference type="PANTHER" id="PTHR44757:SF2">
    <property type="entry name" value="BIOFILM ARCHITECTURE MAINTENANCE PROTEIN MBAA"/>
    <property type="match status" value="1"/>
</dbReference>
<dbReference type="Proteomes" id="UP000619041">
    <property type="component" value="Unassembled WGS sequence"/>
</dbReference>
<feature type="domain" description="EAL" evidence="2">
    <location>
        <begin position="281"/>
        <end position="531"/>
    </location>
</feature>
<comment type="caution">
    <text evidence="4">The sequence shown here is derived from an EMBL/GenBank/DDBJ whole genome shotgun (WGS) entry which is preliminary data.</text>
</comment>
<dbReference type="InterPro" id="IPR001633">
    <property type="entry name" value="EAL_dom"/>
</dbReference>
<dbReference type="NCBIfam" id="TIGR00254">
    <property type="entry name" value="GGDEF"/>
    <property type="match status" value="1"/>
</dbReference>
<proteinExistence type="predicted"/>
<dbReference type="SUPFAM" id="SSF55073">
    <property type="entry name" value="Nucleotide cyclase"/>
    <property type="match status" value="1"/>
</dbReference>
<keyword evidence="1" id="KW-0472">Membrane</keyword>
<evidence type="ECO:0000313" key="4">
    <source>
        <dbReference type="EMBL" id="GGD89674.1"/>
    </source>
</evidence>
<dbReference type="PROSITE" id="PS50887">
    <property type="entry name" value="GGDEF"/>
    <property type="match status" value="1"/>
</dbReference>
<dbReference type="CDD" id="cd01949">
    <property type="entry name" value="GGDEF"/>
    <property type="match status" value="1"/>
</dbReference>
<keyword evidence="1" id="KW-1133">Transmembrane helix</keyword>
<dbReference type="InterPro" id="IPR029787">
    <property type="entry name" value="Nucleotide_cyclase"/>
</dbReference>
<feature type="domain" description="GGDEF" evidence="3">
    <location>
        <begin position="133"/>
        <end position="272"/>
    </location>
</feature>
<evidence type="ECO:0000259" key="3">
    <source>
        <dbReference type="PROSITE" id="PS50887"/>
    </source>
</evidence>
<keyword evidence="5" id="KW-1185">Reference proteome</keyword>
<dbReference type="CDD" id="cd01948">
    <property type="entry name" value="EAL"/>
    <property type="match status" value="1"/>
</dbReference>
<protein>
    <submittedName>
        <fullName evidence="4">Uncharacterized protein</fullName>
    </submittedName>
</protein>
<dbReference type="EMBL" id="BMKL01000001">
    <property type="protein sequence ID" value="GGD89674.1"/>
    <property type="molecule type" value="Genomic_DNA"/>
</dbReference>